<keyword evidence="3" id="KW-1185">Reference proteome</keyword>
<protein>
    <recommendedName>
        <fullName evidence="4">Outer membrane protein beta-barrel domain-containing protein</fullName>
    </recommendedName>
</protein>
<evidence type="ECO:0000256" key="1">
    <source>
        <dbReference type="SAM" id="SignalP"/>
    </source>
</evidence>
<dbReference type="Proteomes" id="UP000274271">
    <property type="component" value="Unassembled WGS sequence"/>
</dbReference>
<name>A0A3P1CVN5_9BACT</name>
<accession>A0A3P1CVN5</accession>
<reference evidence="2 3" key="1">
    <citation type="submission" date="2018-11" db="EMBL/GenBank/DDBJ databases">
        <authorList>
            <person name="Zhou Z."/>
            <person name="Wang G."/>
        </authorList>
    </citation>
    <scope>NUCLEOTIDE SEQUENCE [LARGE SCALE GENOMIC DNA]</scope>
    <source>
        <strain evidence="2 3">KCTC42998</strain>
    </source>
</reference>
<gene>
    <name evidence="2" type="ORF">EHT87_03450</name>
</gene>
<evidence type="ECO:0000313" key="3">
    <source>
        <dbReference type="Proteomes" id="UP000274271"/>
    </source>
</evidence>
<feature type="chain" id="PRO_5018011809" description="Outer membrane protein beta-barrel domain-containing protein" evidence="1">
    <location>
        <begin position="24"/>
        <end position="249"/>
    </location>
</feature>
<dbReference type="AlphaFoldDB" id="A0A3P1CVN5"/>
<evidence type="ECO:0008006" key="4">
    <source>
        <dbReference type="Google" id="ProtNLM"/>
    </source>
</evidence>
<feature type="signal peptide" evidence="1">
    <location>
        <begin position="1"/>
        <end position="23"/>
    </location>
</feature>
<dbReference type="OrthoDB" id="947757at2"/>
<evidence type="ECO:0000313" key="2">
    <source>
        <dbReference type="EMBL" id="RRB17353.1"/>
    </source>
</evidence>
<sequence>MKTTWLKTLICILGTTVFAPAVAQQRNRFLGISAGVAPLQIKDQLHSPYTYRGTGLKLRVVYEQERPQTQWQLETGFTQVNPQSVVSRKAASRSMDVILNYRWRLSPADKPENRLQYFGGAGLRLLGNSTNYSPDTDVATVLTTAAVSLGASAQMSYRFSPAHRLQIQAFASAASAVYRPDYAYYGKEQFSVSWLGKNQMADVQVSYQYQFRKNFCGMATYQLSYFKYGQPRPVIWLQQSFGVGIQRSF</sequence>
<comment type="caution">
    <text evidence="2">The sequence shown here is derived from an EMBL/GenBank/DDBJ whole genome shotgun (WGS) entry which is preliminary data.</text>
</comment>
<proteinExistence type="predicted"/>
<dbReference type="RefSeq" id="WP_124903881.1">
    <property type="nucleotide sequence ID" value="NZ_RQJP01000001.1"/>
</dbReference>
<organism evidence="2 3">
    <name type="scientific">Larkinella knui</name>
    <dbReference type="NCBI Taxonomy" id="2025310"/>
    <lineage>
        <taxon>Bacteria</taxon>
        <taxon>Pseudomonadati</taxon>
        <taxon>Bacteroidota</taxon>
        <taxon>Cytophagia</taxon>
        <taxon>Cytophagales</taxon>
        <taxon>Spirosomataceae</taxon>
        <taxon>Larkinella</taxon>
    </lineage>
</organism>
<dbReference type="EMBL" id="RQJP01000001">
    <property type="protein sequence ID" value="RRB17353.1"/>
    <property type="molecule type" value="Genomic_DNA"/>
</dbReference>
<keyword evidence="1" id="KW-0732">Signal</keyword>